<keyword evidence="2" id="KW-1133">Transmembrane helix</keyword>
<comment type="caution">
    <text evidence="3">The sequence shown here is derived from an EMBL/GenBank/DDBJ whole genome shotgun (WGS) entry which is preliminary data.</text>
</comment>
<proteinExistence type="predicted"/>
<keyword evidence="2" id="KW-0472">Membrane</keyword>
<feature type="compositionally biased region" description="Acidic residues" evidence="1">
    <location>
        <begin position="58"/>
        <end position="73"/>
    </location>
</feature>
<accession>M0NGQ9</accession>
<evidence type="ECO:0000313" key="3">
    <source>
        <dbReference type="EMBL" id="EMA57167.1"/>
    </source>
</evidence>
<feature type="region of interest" description="Disordered" evidence="1">
    <location>
        <begin position="50"/>
        <end position="73"/>
    </location>
</feature>
<evidence type="ECO:0000313" key="4">
    <source>
        <dbReference type="Proteomes" id="UP000011650"/>
    </source>
</evidence>
<evidence type="ECO:0000256" key="2">
    <source>
        <dbReference type="SAM" id="Phobius"/>
    </source>
</evidence>
<gene>
    <name evidence="3" type="ORF">C469_15583</name>
</gene>
<feature type="transmembrane region" description="Helical" evidence="2">
    <location>
        <begin position="12"/>
        <end position="33"/>
    </location>
</feature>
<keyword evidence="2" id="KW-0812">Transmembrane</keyword>
<protein>
    <submittedName>
        <fullName evidence="3">Uncharacterized protein</fullName>
    </submittedName>
</protein>
<evidence type="ECO:0000256" key="1">
    <source>
        <dbReference type="SAM" id="MobiDB-lite"/>
    </source>
</evidence>
<reference evidence="3 4" key="1">
    <citation type="journal article" date="2014" name="PLoS Genet.">
        <title>Phylogenetically driven sequencing of extremely halophilic archaea reveals strategies for static and dynamic osmo-response.</title>
        <authorList>
            <person name="Becker E.A."/>
            <person name="Seitzer P.M."/>
            <person name="Tritt A."/>
            <person name="Larsen D."/>
            <person name="Krusor M."/>
            <person name="Yao A.I."/>
            <person name="Wu D."/>
            <person name="Madern D."/>
            <person name="Eisen J.A."/>
            <person name="Darling A.E."/>
            <person name="Facciotti M.T."/>
        </authorList>
    </citation>
    <scope>NUCLEOTIDE SEQUENCE [LARGE SCALE GENOMIC DNA]</scope>
    <source>
        <strain evidence="3 4">DSM 21995</strain>
    </source>
</reference>
<dbReference type="STRING" id="1227482.C469_15583"/>
<dbReference type="RefSeq" id="WP_008008239.1">
    <property type="nucleotide sequence ID" value="NZ_AOJG01000041.1"/>
</dbReference>
<sequence length="73" mass="7799">MIEPFTSAIGNNATTLAMVMLAYLAGAMTPVYFAQERMRGFGRALASRLPYEPPPGVEEGEAMEAATDEAADE</sequence>
<keyword evidence="4" id="KW-1185">Reference proteome</keyword>
<organism evidence="3 4">
    <name type="scientific">Halorubrum lipolyticum DSM 21995</name>
    <dbReference type="NCBI Taxonomy" id="1227482"/>
    <lineage>
        <taxon>Archaea</taxon>
        <taxon>Methanobacteriati</taxon>
        <taxon>Methanobacteriota</taxon>
        <taxon>Stenosarchaea group</taxon>
        <taxon>Halobacteria</taxon>
        <taxon>Halobacteriales</taxon>
        <taxon>Haloferacaceae</taxon>
        <taxon>Halorubrum</taxon>
    </lineage>
</organism>
<dbReference type="PATRIC" id="fig|1227482.3.peg.3148"/>
<dbReference type="OrthoDB" id="329647at2157"/>
<dbReference type="EMBL" id="AOJG01000041">
    <property type="protein sequence ID" value="EMA57167.1"/>
    <property type="molecule type" value="Genomic_DNA"/>
</dbReference>
<dbReference type="Proteomes" id="UP000011650">
    <property type="component" value="Unassembled WGS sequence"/>
</dbReference>
<dbReference type="AlphaFoldDB" id="M0NGQ9"/>
<name>M0NGQ9_9EURY</name>